<dbReference type="GO" id="GO:0005737">
    <property type="term" value="C:cytoplasm"/>
    <property type="evidence" value="ECO:0007669"/>
    <property type="project" value="TreeGrafter"/>
</dbReference>
<dbReference type="InterPro" id="IPR043129">
    <property type="entry name" value="ATPase_NBD"/>
</dbReference>
<dbReference type="GO" id="GO:0019150">
    <property type="term" value="F:D-ribulokinase activity"/>
    <property type="evidence" value="ECO:0007669"/>
    <property type="project" value="TreeGrafter"/>
</dbReference>
<proteinExistence type="inferred from homology"/>
<dbReference type="OrthoDB" id="203824at2759"/>
<dbReference type="EMBL" id="WVUK01000062">
    <property type="protein sequence ID" value="KAF7491024.1"/>
    <property type="molecule type" value="Genomic_DNA"/>
</dbReference>
<reference evidence="9 12" key="1">
    <citation type="journal article" date="2015" name="Parasit. Vectors">
        <title>Draft genome of the scabies mite.</title>
        <authorList>
            <person name="Rider S.D.Jr."/>
            <person name="Morgan M.S."/>
            <person name="Arlian L.G."/>
        </authorList>
    </citation>
    <scope>NUCLEOTIDE SEQUENCE [LARGE SCALE GENOMIC DNA]</scope>
    <source>
        <strain evidence="9">Arlian Lab</strain>
    </source>
</reference>
<evidence type="ECO:0000256" key="3">
    <source>
        <dbReference type="ARBA" id="ARBA00022679"/>
    </source>
</evidence>
<feature type="domain" description="Carbohydrate kinase FGGY N-terminal" evidence="6">
    <location>
        <begin position="45"/>
        <end position="212"/>
    </location>
</feature>
<dbReference type="GO" id="GO:0004370">
    <property type="term" value="F:glycerol kinase activity"/>
    <property type="evidence" value="ECO:0007669"/>
    <property type="project" value="UniProtKB-EC"/>
</dbReference>
<dbReference type="Gene3D" id="3.30.420.40">
    <property type="match status" value="2"/>
</dbReference>
<dbReference type="InterPro" id="IPR018484">
    <property type="entry name" value="FGGY_N"/>
</dbReference>
<keyword evidence="4 5" id="KW-0418">Kinase</keyword>
<comment type="pathway">
    <text evidence="1">Polyol metabolism; glycerol degradation via glycerol kinase pathway; sn-glycerol 3-phosphate from glycerol: step 1/1.</text>
</comment>
<evidence type="ECO:0000313" key="11">
    <source>
        <dbReference type="Proteomes" id="UP000070412"/>
    </source>
</evidence>
<evidence type="ECO:0000259" key="7">
    <source>
        <dbReference type="Pfam" id="PF02782"/>
    </source>
</evidence>
<dbReference type="AlphaFoldDB" id="A0A132AIJ8"/>
<protein>
    <recommendedName>
        <fullName evidence="2">glycerol kinase</fullName>
        <ecNumber evidence="2">2.7.1.30</ecNumber>
    </recommendedName>
</protein>
<dbReference type="GO" id="GO:0019321">
    <property type="term" value="P:pentose metabolic process"/>
    <property type="evidence" value="ECO:0007669"/>
    <property type="project" value="TreeGrafter"/>
</dbReference>
<dbReference type="SUPFAM" id="SSF53067">
    <property type="entry name" value="Actin-like ATPase domain"/>
    <property type="match status" value="2"/>
</dbReference>
<evidence type="ECO:0000313" key="10">
    <source>
        <dbReference type="EnsemblMetazoa" id="KAF7491024.1"/>
    </source>
</evidence>
<evidence type="ECO:0000256" key="5">
    <source>
        <dbReference type="RuleBase" id="RU003733"/>
    </source>
</evidence>
<evidence type="ECO:0000256" key="1">
    <source>
        <dbReference type="ARBA" id="ARBA00005190"/>
    </source>
</evidence>
<keyword evidence="3 5" id="KW-0808">Transferase</keyword>
<dbReference type="InterPro" id="IPR018483">
    <property type="entry name" value="Carb_kinase_FGGY_CS"/>
</dbReference>
<evidence type="ECO:0000259" key="6">
    <source>
        <dbReference type="Pfam" id="PF00370"/>
    </source>
</evidence>
<feature type="domain" description="Carbohydrate kinase FGGY C-terminal" evidence="7">
    <location>
        <begin position="327"/>
        <end position="520"/>
    </location>
</feature>
<dbReference type="EMBL" id="JXLN01015661">
    <property type="protein sequence ID" value="KPM10743.1"/>
    <property type="molecule type" value="Genomic_DNA"/>
</dbReference>
<dbReference type="Proteomes" id="UP000070412">
    <property type="component" value="Unassembled WGS sequence"/>
</dbReference>
<name>A0A132AIJ8_SARSC</name>
<dbReference type="PROSITE" id="PS00445">
    <property type="entry name" value="FGGY_KINASES_2"/>
    <property type="match status" value="1"/>
</dbReference>
<dbReference type="UniPathway" id="UPA00618">
    <property type="reaction ID" value="UER00672"/>
</dbReference>
<comment type="similarity">
    <text evidence="5">Belongs to the FGGY kinase family.</text>
</comment>
<evidence type="ECO:0000256" key="2">
    <source>
        <dbReference type="ARBA" id="ARBA00012099"/>
    </source>
</evidence>
<dbReference type="EC" id="2.7.1.30" evidence="2"/>
<dbReference type="Pfam" id="PF00370">
    <property type="entry name" value="FGGY_N"/>
    <property type="match status" value="1"/>
</dbReference>
<reference evidence="10" key="4">
    <citation type="submission" date="2022-06" db="UniProtKB">
        <authorList>
            <consortium name="EnsemblMetazoa"/>
        </authorList>
    </citation>
    <scope>IDENTIFICATION</scope>
</reference>
<dbReference type="VEuPathDB" id="VectorBase:SSCA007438"/>
<evidence type="ECO:0000256" key="4">
    <source>
        <dbReference type="ARBA" id="ARBA00022777"/>
    </source>
</evidence>
<dbReference type="GO" id="GO:0019563">
    <property type="term" value="P:glycerol catabolic process"/>
    <property type="evidence" value="ECO:0007669"/>
    <property type="project" value="UniProtKB-UniPathway"/>
</dbReference>
<dbReference type="PANTHER" id="PTHR43435:SF4">
    <property type="entry name" value="FGGY CARBOHYDRATE KINASE DOMAIN-CONTAINING PROTEIN"/>
    <property type="match status" value="1"/>
</dbReference>
<evidence type="ECO:0000313" key="12">
    <source>
        <dbReference type="Proteomes" id="UP000616769"/>
    </source>
</evidence>
<organism evidence="9 12">
    <name type="scientific">Sarcoptes scabiei</name>
    <name type="common">Itch mite</name>
    <name type="synonym">Acarus scabiei</name>
    <dbReference type="NCBI Taxonomy" id="52283"/>
    <lineage>
        <taxon>Eukaryota</taxon>
        <taxon>Metazoa</taxon>
        <taxon>Ecdysozoa</taxon>
        <taxon>Arthropoda</taxon>
        <taxon>Chelicerata</taxon>
        <taxon>Arachnida</taxon>
        <taxon>Acari</taxon>
        <taxon>Acariformes</taxon>
        <taxon>Sarcoptiformes</taxon>
        <taxon>Astigmata</taxon>
        <taxon>Psoroptidia</taxon>
        <taxon>Sarcoptoidea</taxon>
        <taxon>Sarcoptidae</taxon>
        <taxon>Sarcoptinae</taxon>
        <taxon>Sarcoptes</taxon>
    </lineage>
</organism>
<keyword evidence="11" id="KW-1185">Reference proteome</keyword>
<reference evidence="11" key="2">
    <citation type="journal article" date="2020" name="PLoS Negl. Trop. Dis.">
        <title>High-quality nuclear genome for Sarcoptes scabiei-A critical resource for a neglected parasite.</title>
        <authorList>
            <person name="Korhonen P.K."/>
            <person name="Gasser R.B."/>
            <person name="Ma G."/>
            <person name="Wang T."/>
            <person name="Stroehlein A.J."/>
            <person name="Young N.D."/>
            <person name="Ang C.S."/>
            <person name="Fernando D.D."/>
            <person name="Lu H.C."/>
            <person name="Taylor S."/>
            <person name="Reynolds S.L."/>
            <person name="Mofiz E."/>
            <person name="Najaraj S.H."/>
            <person name="Gowda H."/>
            <person name="Madugundu A."/>
            <person name="Renuse S."/>
            <person name="Holt D."/>
            <person name="Pandey A."/>
            <person name="Papenfuss A.T."/>
            <person name="Fischer K."/>
        </authorList>
    </citation>
    <scope>NUCLEOTIDE SEQUENCE [LARGE SCALE GENOMIC DNA]</scope>
</reference>
<reference evidence="8" key="3">
    <citation type="submission" date="2020-01" db="EMBL/GenBank/DDBJ databases">
        <authorList>
            <person name="Korhonen P.K.K."/>
            <person name="Guangxu M.G."/>
            <person name="Wang T.W."/>
            <person name="Stroehlein A.J.S."/>
            <person name="Young N.D."/>
            <person name="Ang C.-S.A."/>
            <person name="Fernando D.W.F."/>
            <person name="Lu H.L."/>
            <person name="Taylor S.T."/>
            <person name="Ehtesham M.E.M."/>
            <person name="Najaraj S.H.N."/>
            <person name="Harsha G.H.G."/>
            <person name="Madugundu A.M."/>
            <person name="Renuse S.R."/>
            <person name="Holt D.H."/>
            <person name="Pandey A.P."/>
            <person name="Papenfuss A.P."/>
            <person name="Gasser R.B.G."/>
            <person name="Fischer K.F."/>
        </authorList>
    </citation>
    <scope>NUCLEOTIDE SEQUENCE</scope>
    <source>
        <strain evidence="8">SSS_KF_BRIS2020</strain>
    </source>
</reference>
<evidence type="ECO:0000313" key="9">
    <source>
        <dbReference type="EMBL" id="KPM10743.1"/>
    </source>
</evidence>
<dbReference type="Proteomes" id="UP000616769">
    <property type="component" value="Unassembled WGS sequence"/>
</dbReference>
<dbReference type="InterPro" id="IPR018485">
    <property type="entry name" value="FGGY_C"/>
</dbReference>
<gene>
    <name evidence="8" type="primary">SSS_841g</name>
    <name evidence="9" type="ORF">QR98_0093040</name>
    <name evidence="8" type="ORF">SSS_841</name>
</gene>
<sequence>MFSLACDVGTASLRVAVFEISIDNDDSNDLDDRKNHRYHFNSKPIASSIESIPIYHKNENNYEQKTDDIWRAFCNACKNCFNQLQQSLGDANRSLLLLSSNSFPIKTIGFTGTCSLVIVDDHNDNNAEDDLERTFMDECDIIMWMDHRANKEAEIIDQTRDSVLEQFGGKCSPEFSLAKLFWMFRNQNERFKSAKAFMELPDWLCYRCSNYFGVPERFPRSHCSLVCKWGYDGEHSLWRANLFDSLGMNLDQLESKIGKNVQKPGSFIGFLSITAANEIGFVSEANHSIADTIILSSSLIDAHAGALSMLAFYRNTMKFFDYENILSMIAGTSTCQLILNKNRIKTQGVWGPYFEAILPQYYLREAGQTSTGKLIEQLIRLYHNDPNEIENIENVIIDLNQSLGNRKCHRTKLIINPTFYGNRSPKANSSLKGAVYGLTLQSPPLLDLYLAILESIAYENKLIIEELEQQNTEKISKILVSGGLTKNTIFLQTTADVLGRPLLFYEIDDADHTLIGASLLSLGAYYHRNLSNKSMSDFIKNQSNLTEILDRIKIDKIKTKIFEPNLLQQDYHRRKYLSYRKLLDCCLEMEKILSDI</sequence>
<dbReference type="PANTHER" id="PTHR43435">
    <property type="entry name" value="RIBULOKINASE"/>
    <property type="match status" value="1"/>
</dbReference>
<accession>A0A132AIJ8</accession>
<dbReference type="Pfam" id="PF02782">
    <property type="entry name" value="FGGY_C"/>
    <property type="match status" value="1"/>
</dbReference>
<evidence type="ECO:0000313" key="8">
    <source>
        <dbReference type="EMBL" id="KAF7491024.1"/>
    </source>
</evidence>
<dbReference type="EnsemblMetazoa" id="SSS_841s_mrna">
    <property type="protein sequence ID" value="KAF7491024.1"/>
    <property type="gene ID" value="SSS_841"/>
</dbReference>